<dbReference type="SUPFAM" id="SSF55961">
    <property type="entry name" value="Bet v1-like"/>
    <property type="match status" value="1"/>
</dbReference>
<evidence type="ECO:0000313" key="4">
    <source>
        <dbReference type="Proteomes" id="UP001500736"/>
    </source>
</evidence>
<comment type="caution">
    <text evidence="3">The sequence shown here is derived from an EMBL/GenBank/DDBJ whole genome shotgun (WGS) entry which is preliminary data.</text>
</comment>
<dbReference type="InterPro" id="IPR023393">
    <property type="entry name" value="START-like_dom_sf"/>
</dbReference>
<evidence type="ECO:0000259" key="2">
    <source>
        <dbReference type="Pfam" id="PF08327"/>
    </source>
</evidence>
<dbReference type="Gene3D" id="3.30.530.20">
    <property type="match status" value="1"/>
</dbReference>
<dbReference type="InterPro" id="IPR013538">
    <property type="entry name" value="ASHA1/2-like_C"/>
</dbReference>
<dbReference type="RefSeq" id="WP_129760054.1">
    <property type="nucleotide sequence ID" value="NZ_BAAAGF010000003.1"/>
</dbReference>
<keyword evidence="4" id="KW-1185">Reference proteome</keyword>
<organism evidence="3 4">
    <name type="scientific">Gaetbulibacter jejuensis</name>
    <dbReference type="NCBI Taxonomy" id="584607"/>
    <lineage>
        <taxon>Bacteria</taxon>
        <taxon>Pseudomonadati</taxon>
        <taxon>Bacteroidota</taxon>
        <taxon>Flavobacteriia</taxon>
        <taxon>Flavobacteriales</taxon>
        <taxon>Flavobacteriaceae</taxon>
        <taxon>Gaetbulibacter</taxon>
    </lineage>
</organism>
<dbReference type="Pfam" id="PF08327">
    <property type="entry name" value="AHSA1"/>
    <property type="match status" value="1"/>
</dbReference>
<evidence type="ECO:0000256" key="1">
    <source>
        <dbReference type="ARBA" id="ARBA00006817"/>
    </source>
</evidence>
<accession>A0ABN1JRD8</accession>
<proteinExistence type="inferred from homology"/>
<name>A0ABN1JRD8_9FLAO</name>
<gene>
    <name evidence="3" type="ORF">GCM10009431_19890</name>
</gene>
<feature type="domain" description="Activator of Hsp90 ATPase homologue 1/2-like C-terminal" evidence="2">
    <location>
        <begin position="13"/>
        <end position="139"/>
    </location>
</feature>
<comment type="similarity">
    <text evidence="1">Belongs to the AHA1 family.</text>
</comment>
<dbReference type="EMBL" id="BAAAGF010000003">
    <property type="protein sequence ID" value="GAA0745154.1"/>
    <property type="molecule type" value="Genomic_DNA"/>
</dbReference>
<protein>
    <recommendedName>
        <fullName evidence="2">Activator of Hsp90 ATPase homologue 1/2-like C-terminal domain-containing protein</fullName>
    </recommendedName>
</protein>
<evidence type="ECO:0000313" key="3">
    <source>
        <dbReference type="EMBL" id="GAA0745154.1"/>
    </source>
</evidence>
<dbReference type="Proteomes" id="UP001500736">
    <property type="component" value="Unassembled WGS sequence"/>
</dbReference>
<reference evidence="3 4" key="1">
    <citation type="journal article" date="2019" name="Int. J. Syst. Evol. Microbiol.">
        <title>The Global Catalogue of Microorganisms (GCM) 10K type strain sequencing project: providing services to taxonomists for standard genome sequencing and annotation.</title>
        <authorList>
            <consortium name="The Broad Institute Genomics Platform"/>
            <consortium name="The Broad Institute Genome Sequencing Center for Infectious Disease"/>
            <person name="Wu L."/>
            <person name="Ma J."/>
        </authorList>
    </citation>
    <scope>NUCLEOTIDE SEQUENCE [LARGE SCALE GENOMIC DNA]</scope>
    <source>
        <strain evidence="3 4">JCM 15976</strain>
    </source>
</reference>
<dbReference type="CDD" id="cd07814">
    <property type="entry name" value="SRPBCC_CalC_Aha1-like"/>
    <property type="match status" value="1"/>
</dbReference>
<sequence length="141" mass="16591">MSDKIVTVSQKVNTSIERVWKAITHKDQMKNWYFELEEFLPEKGFKFEFIGYGHTGEQFNHLCEITEVIPLKKLQYSWEYKGYVGKSFVTFYLDGNAKSTTITVTHEGIETFPDHPDFDKSNFTGGWKHIIKESLYNYLTK</sequence>